<gene>
    <name evidence="1" type="ORF">CKA81_05375</name>
</gene>
<dbReference type="OrthoDB" id="8665408at2"/>
<accession>A0A410GAN8</accession>
<organism evidence="1 2">
    <name type="scientific">Pollutimonas thiosulfatoxidans</name>
    <dbReference type="NCBI Taxonomy" id="2028345"/>
    <lineage>
        <taxon>Bacteria</taxon>
        <taxon>Pseudomonadati</taxon>
        <taxon>Pseudomonadota</taxon>
        <taxon>Betaproteobacteria</taxon>
        <taxon>Burkholderiales</taxon>
        <taxon>Alcaligenaceae</taxon>
        <taxon>Pollutimonas</taxon>
    </lineage>
</organism>
<proteinExistence type="predicted"/>
<name>A0A410GAN8_9BURK</name>
<dbReference type="KEGG" id="pus:CKA81_05375"/>
<evidence type="ECO:0000313" key="2">
    <source>
        <dbReference type="Proteomes" id="UP000283474"/>
    </source>
</evidence>
<dbReference type="RefSeq" id="WP_128354370.1">
    <property type="nucleotide sequence ID" value="NZ_CP022987.1"/>
</dbReference>
<evidence type="ECO:0000313" key="1">
    <source>
        <dbReference type="EMBL" id="QAA93327.1"/>
    </source>
</evidence>
<dbReference type="AlphaFoldDB" id="A0A410GAN8"/>
<dbReference type="Proteomes" id="UP000283474">
    <property type="component" value="Chromosome"/>
</dbReference>
<protein>
    <submittedName>
        <fullName evidence="1">Uncharacterized protein</fullName>
    </submittedName>
</protein>
<sequence length="172" mass="18534">MQEEILAEGSYFADQRAAREAVNLAMPMIEHGMRSGQVGESGFLYIVVMDPALGPQQCDFQHAILYEQAVGDRSAWDADYAAFARDKARVCWLTGRDGHHVRHVSPHLLGRADPGIWGGVCLDGIVVGVAGANPWYDEAFAGSIACCLKALAKERALATPETPVLAADRAIP</sequence>
<reference evidence="1 2" key="1">
    <citation type="submission" date="2017-08" db="EMBL/GenBank/DDBJ databases">
        <authorList>
            <person name="Park S.-J."/>
            <person name="Kim H."/>
        </authorList>
    </citation>
    <scope>NUCLEOTIDE SEQUENCE [LARGE SCALE GENOMIC DNA]</scope>
    <source>
        <strain evidence="2">ye3</strain>
    </source>
</reference>
<dbReference type="EMBL" id="CP022987">
    <property type="protein sequence ID" value="QAA93327.1"/>
    <property type="molecule type" value="Genomic_DNA"/>
</dbReference>
<keyword evidence="2" id="KW-1185">Reference proteome</keyword>